<keyword evidence="7" id="KW-1133">Transmembrane helix</keyword>
<dbReference type="InterPro" id="IPR003594">
    <property type="entry name" value="HATPase_dom"/>
</dbReference>
<keyword evidence="6" id="KW-0175">Coiled coil</keyword>
<dbReference type="Gene3D" id="3.30.450.20">
    <property type="entry name" value="PAS domain"/>
    <property type="match status" value="2"/>
</dbReference>
<comment type="caution">
    <text evidence="10">The sequence shown here is derived from an EMBL/GenBank/DDBJ whole genome shotgun (WGS) entry which is preliminary data.</text>
</comment>
<dbReference type="InterPro" id="IPR004358">
    <property type="entry name" value="Sig_transdc_His_kin-like_C"/>
</dbReference>
<dbReference type="EMBL" id="NPDT01000001">
    <property type="protein sequence ID" value="PJZ66637.1"/>
    <property type="molecule type" value="Genomic_DNA"/>
</dbReference>
<comment type="catalytic activity">
    <reaction evidence="1">
        <text>ATP + protein L-histidine = ADP + protein N-phospho-L-histidine.</text>
        <dbReference type="EC" id="2.7.13.3"/>
    </reaction>
</comment>
<organism evidence="10 11">
    <name type="scientific">Leptospira wolffii</name>
    <dbReference type="NCBI Taxonomy" id="409998"/>
    <lineage>
        <taxon>Bacteria</taxon>
        <taxon>Pseudomonadati</taxon>
        <taxon>Spirochaetota</taxon>
        <taxon>Spirochaetia</taxon>
        <taxon>Leptospirales</taxon>
        <taxon>Leptospiraceae</taxon>
        <taxon>Leptospira</taxon>
    </lineage>
</organism>
<dbReference type="InterPro" id="IPR036890">
    <property type="entry name" value="HATPase_C_sf"/>
</dbReference>
<feature type="domain" description="Histidine kinase" evidence="8">
    <location>
        <begin position="620"/>
        <end position="792"/>
    </location>
</feature>
<dbReference type="NCBIfam" id="TIGR00229">
    <property type="entry name" value="sensory_box"/>
    <property type="match status" value="1"/>
</dbReference>
<keyword evidence="3" id="KW-0597">Phosphoprotein</keyword>
<dbReference type="PROSITE" id="PS50109">
    <property type="entry name" value="HIS_KIN"/>
    <property type="match status" value="1"/>
</dbReference>
<evidence type="ECO:0000313" key="10">
    <source>
        <dbReference type="EMBL" id="PJZ66637.1"/>
    </source>
</evidence>
<keyword evidence="7" id="KW-0472">Membrane</keyword>
<dbReference type="Pfam" id="PF13426">
    <property type="entry name" value="PAS_9"/>
    <property type="match status" value="1"/>
</dbReference>
<sequence length="792" mass="89156">MIRETLRKILSPPIYMDAEKAVSVRLLYGLMTVSFSVSVLFRIVHPFVADKPKDTYYSFYIIPSAVLFCHLLAKLGRIKLGTHILVFLQWLALSIVMLRETGVYAVAFSLFMVVITLSSLLLGNWVALAYTVGSILVGFCSVYFRMHGWIKPLPPMPGEWAVLTGNAIGFFMILILLRFGLGGFKKVREELSKAHIGAKLGSWSLDTSNLELTLSKEYRILLGETKARESVSMSFDSFLSTYVEEEEREKLREILANARRNREDRNFSVEFIYRAKGADGKIRYILTKGKYNDSFMGFGTGQDITEKHIAEEDLKTSQELFSKVFKLSPYATSISNYEDGKYLDINDGFTKMFGYTREDAVGTTSVELGLWPDPEVRDRYKEKIIKEGVLLNEETFFRAKDGRLILSEFSSRFVVIDGTMRMINIVKDISARKEAEELRSLNNEISARNELIAAQKKELESTLDNLKKAQNQLILSEKMAALGQLVAGIAHEINNPIGVIRAANESVKSHFHRSMERMEDAASIISRLNEKSKEDFQSLIRKGRYHKDILPPKEARAKTKILEAKLKDLGIAEARNLAEGLVDVGLESALEDYPRLFTGKHTKEVLQYAVDEIQASRSSNLIEMSVDRTSKIVYALKNFSHFSGGGPKSEVNLFESVDTVLTIYQNQLKSGIEIVKDYETLPPIQAYSDDLLHVWTNLIYNAIQAMEYKGTLKIGIQKSGDSETQVWISDSGPGIPENIQPRIFEPFFTTKAPGEGSGLGLDIAKRIVENHGGTIRFETSPNGTTFFVNLPN</sequence>
<feature type="transmembrane region" description="Helical" evidence="7">
    <location>
        <begin position="160"/>
        <end position="181"/>
    </location>
</feature>
<proteinExistence type="predicted"/>
<evidence type="ECO:0000256" key="7">
    <source>
        <dbReference type="SAM" id="Phobius"/>
    </source>
</evidence>
<evidence type="ECO:0000313" key="11">
    <source>
        <dbReference type="Proteomes" id="UP000231912"/>
    </source>
</evidence>
<dbReference type="Gene3D" id="1.10.287.130">
    <property type="match status" value="1"/>
</dbReference>
<feature type="domain" description="PAS" evidence="9">
    <location>
        <begin position="338"/>
        <end position="366"/>
    </location>
</feature>
<dbReference type="SUPFAM" id="SSF55874">
    <property type="entry name" value="ATPase domain of HSP90 chaperone/DNA topoisomerase II/histidine kinase"/>
    <property type="match status" value="1"/>
</dbReference>
<evidence type="ECO:0000259" key="8">
    <source>
        <dbReference type="PROSITE" id="PS50109"/>
    </source>
</evidence>
<evidence type="ECO:0000256" key="1">
    <source>
        <dbReference type="ARBA" id="ARBA00000085"/>
    </source>
</evidence>
<dbReference type="InterPro" id="IPR052162">
    <property type="entry name" value="Sensor_kinase/Photoreceptor"/>
</dbReference>
<evidence type="ECO:0000256" key="6">
    <source>
        <dbReference type="SAM" id="Coils"/>
    </source>
</evidence>
<dbReference type="CDD" id="cd00082">
    <property type="entry name" value="HisKA"/>
    <property type="match status" value="1"/>
</dbReference>
<evidence type="ECO:0000256" key="5">
    <source>
        <dbReference type="ARBA" id="ARBA00022777"/>
    </source>
</evidence>
<dbReference type="CDD" id="cd00130">
    <property type="entry name" value="PAS"/>
    <property type="match status" value="1"/>
</dbReference>
<protein>
    <recommendedName>
        <fullName evidence="2">histidine kinase</fullName>
        <ecNumber evidence="2">2.7.13.3</ecNumber>
    </recommendedName>
</protein>
<gene>
    <name evidence="10" type="ORF">CH371_00545</name>
</gene>
<feature type="transmembrane region" description="Helical" evidence="7">
    <location>
        <begin position="127"/>
        <end position="148"/>
    </location>
</feature>
<dbReference type="SMART" id="SM00091">
    <property type="entry name" value="PAS"/>
    <property type="match status" value="2"/>
</dbReference>
<feature type="transmembrane region" description="Helical" evidence="7">
    <location>
        <begin position="56"/>
        <end position="73"/>
    </location>
</feature>
<keyword evidence="4" id="KW-0808">Transferase</keyword>
<dbReference type="AlphaFoldDB" id="A0A2M9ZE90"/>
<feature type="transmembrane region" description="Helical" evidence="7">
    <location>
        <begin position="80"/>
        <end position="98"/>
    </location>
</feature>
<dbReference type="InterPro" id="IPR036097">
    <property type="entry name" value="HisK_dim/P_sf"/>
</dbReference>
<evidence type="ECO:0000256" key="2">
    <source>
        <dbReference type="ARBA" id="ARBA00012438"/>
    </source>
</evidence>
<dbReference type="PANTHER" id="PTHR43304:SF1">
    <property type="entry name" value="PAC DOMAIN-CONTAINING PROTEIN"/>
    <property type="match status" value="1"/>
</dbReference>
<accession>A0A2M9ZE90</accession>
<keyword evidence="7" id="KW-0812">Transmembrane</keyword>
<reference evidence="10 11" key="1">
    <citation type="submission" date="2017-07" db="EMBL/GenBank/DDBJ databases">
        <title>Leptospira spp. isolated from tropical soils.</title>
        <authorList>
            <person name="Thibeaux R."/>
            <person name="Iraola G."/>
            <person name="Ferres I."/>
            <person name="Bierque E."/>
            <person name="Girault D."/>
            <person name="Soupe-Gilbert M.-E."/>
            <person name="Picardeau M."/>
            <person name="Goarant C."/>
        </authorList>
    </citation>
    <scope>NUCLEOTIDE SEQUENCE [LARGE SCALE GENOMIC DNA]</scope>
    <source>
        <strain evidence="10 11">FH2-C-A2</strain>
    </source>
</reference>
<dbReference type="PRINTS" id="PR00344">
    <property type="entry name" value="BCTRLSENSOR"/>
</dbReference>
<dbReference type="SUPFAM" id="SSF47384">
    <property type="entry name" value="Homodimeric domain of signal transducing histidine kinase"/>
    <property type="match status" value="1"/>
</dbReference>
<feature type="transmembrane region" description="Helical" evidence="7">
    <location>
        <begin position="26"/>
        <end position="44"/>
    </location>
</feature>
<feature type="coiled-coil region" evidence="6">
    <location>
        <begin position="438"/>
        <end position="476"/>
    </location>
</feature>
<feature type="transmembrane region" description="Helical" evidence="7">
    <location>
        <begin position="104"/>
        <end position="122"/>
    </location>
</feature>
<keyword evidence="5 10" id="KW-0418">Kinase</keyword>
<evidence type="ECO:0000256" key="3">
    <source>
        <dbReference type="ARBA" id="ARBA00022553"/>
    </source>
</evidence>
<dbReference type="InterPro" id="IPR005467">
    <property type="entry name" value="His_kinase_dom"/>
</dbReference>
<name>A0A2M9ZE90_9LEPT</name>
<dbReference type="EC" id="2.7.13.3" evidence="2"/>
<dbReference type="InterPro" id="IPR000014">
    <property type="entry name" value="PAS"/>
</dbReference>
<dbReference type="PROSITE" id="PS50112">
    <property type="entry name" value="PAS"/>
    <property type="match status" value="1"/>
</dbReference>
<dbReference type="PANTHER" id="PTHR43304">
    <property type="entry name" value="PHYTOCHROME-LIKE PROTEIN CPH1"/>
    <property type="match status" value="1"/>
</dbReference>
<evidence type="ECO:0000259" key="9">
    <source>
        <dbReference type="PROSITE" id="PS50112"/>
    </source>
</evidence>
<dbReference type="Gene3D" id="3.30.565.10">
    <property type="entry name" value="Histidine kinase-like ATPase, C-terminal domain"/>
    <property type="match status" value="1"/>
</dbReference>
<dbReference type="Proteomes" id="UP000231912">
    <property type="component" value="Unassembled WGS sequence"/>
</dbReference>
<dbReference type="RefSeq" id="WP_100757258.1">
    <property type="nucleotide sequence ID" value="NZ_NPDT01000001.1"/>
</dbReference>
<dbReference type="Pfam" id="PF02518">
    <property type="entry name" value="HATPase_c"/>
    <property type="match status" value="1"/>
</dbReference>
<evidence type="ECO:0000256" key="4">
    <source>
        <dbReference type="ARBA" id="ARBA00022679"/>
    </source>
</evidence>
<dbReference type="InterPro" id="IPR003661">
    <property type="entry name" value="HisK_dim/P_dom"/>
</dbReference>
<dbReference type="SUPFAM" id="SSF55785">
    <property type="entry name" value="PYP-like sensor domain (PAS domain)"/>
    <property type="match status" value="2"/>
</dbReference>
<dbReference type="GO" id="GO:0000155">
    <property type="term" value="F:phosphorelay sensor kinase activity"/>
    <property type="evidence" value="ECO:0007669"/>
    <property type="project" value="InterPro"/>
</dbReference>
<dbReference type="InterPro" id="IPR035965">
    <property type="entry name" value="PAS-like_dom_sf"/>
</dbReference>
<dbReference type="SMART" id="SM00388">
    <property type="entry name" value="HisKA"/>
    <property type="match status" value="1"/>
</dbReference>
<dbReference type="SMART" id="SM00387">
    <property type="entry name" value="HATPase_c"/>
    <property type="match status" value="1"/>
</dbReference>